<name>Q7TLX5_NPVCF</name>
<dbReference type="KEGG" id="vg:1482704"/>
<feature type="site" description="Substrate binding" evidence="4">
    <location>
        <position position="252"/>
    </location>
</feature>
<evidence type="ECO:0000256" key="4">
    <source>
        <dbReference type="HAMAP-Rule" id="MF_04143"/>
    </source>
</evidence>
<comment type="function">
    <text evidence="4">Nuclease that cleaves host 2',3'-cGAMP.</text>
</comment>
<comment type="catalytic activity">
    <reaction evidence="3">
        <text>2',3'-cGAMP + H2O = Gp(2'-5')Ap(3') + H(+)</text>
        <dbReference type="Rhea" id="RHEA:59472"/>
        <dbReference type="ChEBI" id="CHEBI:15377"/>
        <dbReference type="ChEBI" id="CHEBI:15378"/>
        <dbReference type="ChEBI" id="CHEBI:143093"/>
        <dbReference type="ChEBI" id="CHEBI:143098"/>
    </reaction>
    <physiologicalReaction direction="left-to-right" evidence="3">
        <dbReference type="Rhea" id="RHEA:59473"/>
    </physiologicalReaction>
</comment>
<dbReference type="EMBL" id="AF512031">
    <property type="protein sequence ID" value="AAP29801.1"/>
    <property type="molecule type" value="Genomic_DNA"/>
</dbReference>
<dbReference type="OrthoDB" id="7755at10239"/>
<dbReference type="GeneID" id="1482704"/>
<dbReference type="RefSeq" id="NP_848319.1">
    <property type="nucleotide sequence ID" value="NC_004778.3"/>
</dbReference>
<organism evidence="5 6">
    <name type="scientific">Choristoneura fumiferana nuclear polyhedrosis virus</name>
    <name type="common">CfMNPV</name>
    <dbReference type="NCBI Taxonomy" id="208973"/>
    <lineage>
        <taxon>Viruses</taxon>
        <taxon>Viruses incertae sedis</taxon>
        <taxon>Naldaviricetes</taxon>
        <taxon>Lefavirales</taxon>
        <taxon>Baculoviridae</taxon>
        <taxon>Alphabaculovirus</taxon>
        <taxon>Alphabaculovirus chofumiferanae</taxon>
    </lineage>
</organism>
<proteinExistence type="inferred from homology"/>
<feature type="site" description="Substrate binding" evidence="4">
    <location>
        <position position="171"/>
    </location>
</feature>
<keyword evidence="1 4" id="KW-0540">Nuclease</keyword>
<dbReference type="InterPro" id="IPR006853">
    <property type="entry name" value="Poxin_vir"/>
</dbReference>
<reference evidence="5 6" key="5">
    <citation type="journal article" date="1996" name="Virology">
        <title>Studies of Choristoneura fumiferana nuclear polyhedrosis virus gene expression in insect cells.</title>
        <authorList>
            <person name="Qiu W."/>
            <person name="Liu J.J."/>
            <person name="Carstens E.B."/>
        </authorList>
    </citation>
    <scope>NUCLEOTIDE SEQUENCE [LARGE SCALE GENOMIC DNA]</scope>
</reference>
<evidence type="ECO:0000313" key="6">
    <source>
        <dbReference type="Proteomes" id="UP000204418"/>
    </source>
</evidence>
<sequence>MAMLKTFLLICVSSAALSVKVTTINNVLYTVNDTQKTIAVKQVDDKPAFIQVIPPQSFTKNQEELDMLHHFPGVASNVMFPRIANNTKLTVLLSDGSLATITVDRVYTNFHSHKNRMVYGQLYSFALSNFSLANQIYIGAPIFEKERMVSVITARHEDYKNKLVIYPVTGISARGLVSGQINFDLQILTQKLLEGSSVYGKMQLPYKALKDYAISTNRNKNLFKGLPRNVAVFYNERDITIALVEGEFEIDRIRLSGPLILRNIKQQ</sequence>
<reference evidence="5 6" key="6">
    <citation type="journal article" date="1996" name="Virology">
        <title>Identification, molecular cloning, and transcription analysis of the Choristoneura fumiferana nuclear polyhedrosis virus spindle-like protein gene.</title>
        <authorList>
            <person name="Liu J.J."/>
            <person name="Carstens E.B."/>
        </authorList>
    </citation>
    <scope>NUCLEOTIDE SEQUENCE [LARGE SCALE GENOMIC DNA]</scope>
</reference>
<feature type="site" description="Substrate binding" evidence="4">
    <location>
        <position position="116"/>
    </location>
</feature>
<reference evidence="5 6" key="8">
    <citation type="journal article" date="2002" name="Virus Res.">
        <title>Identification and molecular characterization of the baculovirus CfMNPV early genes: ie-1, ie-2 and pe38.</title>
        <authorList>
            <person name="Carstens E.B."/>
            <person name="Liu J.J."/>
            <person name="Dominy C."/>
        </authorList>
    </citation>
    <scope>NUCLEOTIDE SEQUENCE [LARGE SCALE GENOMIC DNA]</scope>
</reference>
<feature type="site" description="Substrate binding" evidence="4">
    <location>
        <position position="254"/>
    </location>
</feature>
<comment type="subunit">
    <text evidence="4">Homodimer.</text>
</comment>
<reference evidence="5 6" key="7">
    <citation type="journal article" date="2000" name="Virology">
        <title>Identification and molecular characterization of the Choristoneura fumiferana multicapsid nucleopolyhedrovirus genomic region encoding the regulatory genes pkip, p47, lef-12, and gta.</title>
        <authorList>
            <person name="Lapointe R."/>
            <person name="Back D.W."/>
            <person name="Ding Q."/>
            <person name="Carstens E.B."/>
        </authorList>
    </citation>
    <scope>NUCLEOTIDE SEQUENCE [LARGE SCALE GENOMIC DNA]</scope>
</reference>
<protein>
    <submittedName>
        <fullName evidence="5">P26</fullName>
    </submittedName>
</protein>
<dbReference type="GO" id="GO:0004518">
    <property type="term" value="F:nuclease activity"/>
    <property type="evidence" value="ECO:0007669"/>
    <property type="project" value="UniProtKB-UniRule"/>
</dbReference>
<reference evidence="5 6" key="3">
    <citation type="journal article" date="1995" name="Virology">
        <title>Identification and analysis of a putative origin of DNA replication in the Choristoneura fumiferana multinucleocapsid nuclear polyhedrosis virus genome.</title>
        <authorList>
            <person name="Xie W.D."/>
            <person name="Arif B."/>
            <person name="Dobos P."/>
            <person name="Krell P.J."/>
        </authorList>
    </citation>
    <scope>NUCLEOTIDE SEQUENCE [LARGE SCALE GENOMIC DNA]</scope>
</reference>
<feature type="active site" description="Proton acceptor; shared with catalytic histidine of dimeric partner" evidence="4">
    <location>
        <position position="210"/>
    </location>
</feature>
<comment type="caution">
    <text evidence="4">Lacks conserved residue(s) required for the propagation of feature annotation.</text>
</comment>
<dbReference type="HAMAP" id="MF_04143">
    <property type="entry name" value="Poxins"/>
    <property type="match status" value="1"/>
</dbReference>
<keyword evidence="6" id="KW-1185">Reference proteome</keyword>
<reference evidence="5 6" key="2">
    <citation type="journal article" date="1995" name="J. Gen. Virol.">
        <title>Characterization, sequencing and phylogeny of the ecdysteroid UDP-glucosyltransferase gene from two distinct nuclear polyhedrosis viruses isolated from Choristoneura fumiferana.</title>
        <authorList>
            <person name="Barrett J.W."/>
            <person name="Krell P.J."/>
            <person name="Arif B.M."/>
        </authorList>
    </citation>
    <scope>NUCLEOTIDE SEQUENCE [LARGE SCALE GENOMIC DNA]</scope>
</reference>
<dbReference type="Proteomes" id="UP000204418">
    <property type="component" value="Segment"/>
</dbReference>
<accession>Q7TLX5</accession>
<comment type="domain">
    <text evidence="4">The substrate binding site is formed by the N-terminus of a monomer and the C-terminus of the opposite monomer.</text>
</comment>
<evidence type="ECO:0000256" key="3">
    <source>
        <dbReference type="ARBA" id="ARBA00023932"/>
    </source>
</evidence>
<feature type="active site" description="Shared with catalytic histidine of dimeric partner" evidence="4">
    <location>
        <position position="206"/>
    </location>
</feature>
<reference evidence="5 6" key="1">
    <citation type="journal article" date="1992" name="Virus Res.">
        <title>Identification of bent DNA and ARS fragments in the genome of Choristoneura fumiferana nuclear polyhedrosis virus.</title>
        <authorList>
            <person name="Lee H.Y."/>
            <person name="Arif B."/>
            <person name="Dobos P."/>
            <person name="Krell P."/>
        </authorList>
    </citation>
    <scope>NUCLEOTIDE SEQUENCE [LARGE SCALE GENOMIC DNA]</scope>
</reference>
<evidence type="ECO:0000256" key="1">
    <source>
        <dbReference type="ARBA" id="ARBA00022722"/>
    </source>
</evidence>
<organismHost>
    <name type="scientific">Choristoneura fumiferana</name>
    <name type="common">Spruce budworm moth</name>
    <name type="synonym">Archips fumiferana</name>
    <dbReference type="NCBI Taxonomy" id="7141"/>
</organismHost>
<evidence type="ECO:0000313" key="5">
    <source>
        <dbReference type="EMBL" id="AAP29801.1"/>
    </source>
</evidence>
<dbReference type="GO" id="GO:0016787">
    <property type="term" value="F:hydrolase activity"/>
    <property type="evidence" value="ECO:0007669"/>
    <property type="project" value="UniProtKB-KW"/>
</dbReference>
<dbReference type="Pfam" id="PF04766">
    <property type="entry name" value="Baculo_p26"/>
    <property type="match status" value="1"/>
</dbReference>
<reference evidence="5 6" key="4">
    <citation type="journal article" date="1995" name="Virology">
        <title>Identification, localization, transcription, and sequence analysis of the Choristoneura fumiferana nuclear polyhedrosis virus DNA polymerase gene.</title>
        <authorList>
            <person name="Liu J.J."/>
            <person name="Carstens E.B."/>
        </authorList>
    </citation>
    <scope>NUCLEOTIDE SEQUENCE [LARGE SCALE GENOMIC DNA]</scope>
</reference>
<reference evidence="5 6" key="9">
    <citation type="journal article" date="2005" name="J. Gen. Virol.">
        <title>Analysis of the Choristoneura fumiferana nucleopolyhedrovirus genome.</title>
        <authorList>
            <person name="de Jong J.G."/>
            <person name="Lauzon H.A."/>
            <person name="Dominy C."/>
            <person name="Poloumienko A."/>
            <person name="Carstens E.B."/>
            <person name="Arif B.M."/>
            <person name="Krell P.J."/>
        </authorList>
    </citation>
    <scope>NUCLEOTIDE SEQUENCE [LARGE SCALE GENOMIC DNA]</scope>
</reference>
<dbReference type="GO" id="GO:0061507">
    <property type="term" value="F:2',3'-cyclic GMP-AMP binding"/>
    <property type="evidence" value="ECO:0007669"/>
    <property type="project" value="UniProtKB-UniRule"/>
</dbReference>
<feature type="active site" description="Proton donor" evidence="4">
    <location>
        <position position="69"/>
    </location>
</feature>
<evidence type="ECO:0000256" key="2">
    <source>
        <dbReference type="ARBA" id="ARBA00022801"/>
    </source>
</evidence>
<keyword evidence="2 4" id="KW-0378">Hydrolase</keyword>